<evidence type="ECO:0000313" key="12">
    <source>
        <dbReference type="EMBL" id="HIX20455.1"/>
    </source>
</evidence>
<dbReference type="Pfam" id="PF04452">
    <property type="entry name" value="Methyltrans_RNA"/>
    <property type="match status" value="1"/>
</dbReference>
<sequence>LLAPLPPVAEIVLALAVPKGAHMDLVVQKAVELGVSRVVPLLTQRTIVRLDAREAQAKQLKWQRTALEACKQCGVNRVPQVELPQPYDRFLQRGDVPGLRLQCAILPQARPLRELLEAARADGASACTLLIGPEGDFSPAEYEAGAAAGYAPVSLGPIILRVETAVFMAVAAARYALDR</sequence>
<proteinExistence type="inferred from homology"/>
<evidence type="ECO:0000256" key="1">
    <source>
        <dbReference type="ARBA" id="ARBA00004496"/>
    </source>
</evidence>
<evidence type="ECO:0000256" key="7">
    <source>
        <dbReference type="ARBA" id="ARBA00022679"/>
    </source>
</evidence>
<dbReference type="Gene3D" id="3.40.1280.10">
    <property type="match status" value="1"/>
</dbReference>
<comment type="caution">
    <text evidence="12">The sequence shown here is derived from an EMBL/GenBank/DDBJ whole genome shotgun (WGS) entry which is preliminary data.</text>
</comment>
<comment type="similarity">
    <text evidence="2">Belongs to the RNA methyltransferase RsmE family.</text>
</comment>
<gene>
    <name evidence="12" type="ORF">H9862_07645</name>
</gene>
<feature type="non-terminal residue" evidence="12">
    <location>
        <position position="1"/>
    </location>
</feature>
<dbReference type="GO" id="GO:0070042">
    <property type="term" value="F:rRNA (uridine-N3-)-methyltransferase activity"/>
    <property type="evidence" value="ECO:0007669"/>
    <property type="project" value="TreeGrafter"/>
</dbReference>
<dbReference type="PANTHER" id="PTHR30027">
    <property type="entry name" value="RIBOSOMAL RNA SMALL SUBUNIT METHYLTRANSFERASE E"/>
    <property type="match status" value="1"/>
</dbReference>
<keyword evidence="5" id="KW-0698">rRNA processing</keyword>
<name>A0A9D1VCU3_9BACT</name>
<keyword evidence="6 12" id="KW-0489">Methyltransferase</keyword>
<dbReference type="GO" id="GO:0005737">
    <property type="term" value="C:cytoplasm"/>
    <property type="evidence" value="ECO:0007669"/>
    <property type="project" value="UniProtKB-SubCell"/>
</dbReference>
<evidence type="ECO:0000256" key="9">
    <source>
        <dbReference type="ARBA" id="ARBA00025699"/>
    </source>
</evidence>
<reference evidence="12" key="2">
    <citation type="submission" date="2021-04" db="EMBL/GenBank/DDBJ databases">
        <authorList>
            <person name="Gilroy R."/>
        </authorList>
    </citation>
    <scope>NUCLEOTIDE SEQUENCE</scope>
    <source>
        <strain evidence="12">14975</strain>
    </source>
</reference>
<dbReference type="NCBIfam" id="TIGR00046">
    <property type="entry name" value="RsmE family RNA methyltransferase"/>
    <property type="match status" value="1"/>
</dbReference>
<evidence type="ECO:0000256" key="3">
    <source>
        <dbReference type="ARBA" id="ARBA00012328"/>
    </source>
</evidence>
<dbReference type="SUPFAM" id="SSF75217">
    <property type="entry name" value="alpha/beta knot"/>
    <property type="match status" value="1"/>
</dbReference>
<dbReference type="InterPro" id="IPR029026">
    <property type="entry name" value="tRNA_m1G_MTases_N"/>
</dbReference>
<accession>A0A9D1VCU3</accession>
<evidence type="ECO:0000256" key="8">
    <source>
        <dbReference type="ARBA" id="ARBA00022691"/>
    </source>
</evidence>
<dbReference type="EC" id="2.1.1.193" evidence="3"/>
<evidence type="ECO:0000256" key="2">
    <source>
        <dbReference type="ARBA" id="ARBA00005528"/>
    </source>
</evidence>
<dbReference type="PANTHER" id="PTHR30027:SF3">
    <property type="entry name" value="16S RRNA (URACIL(1498)-N(3))-METHYLTRANSFERASE"/>
    <property type="match status" value="1"/>
</dbReference>
<keyword evidence="8" id="KW-0949">S-adenosyl-L-methionine</keyword>
<keyword evidence="4" id="KW-0963">Cytoplasm</keyword>
<dbReference type="EMBL" id="DXFQ01000142">
    <property type="protein sequence ID" value="HIX20455.1"/>
    <property type="molecule type" value="Genomic_DNA"/>
</dbReference>
<dbReference type="GO" id="GO:0070475">
    <property type="term" value="P:rRNA base methylation"/>
    <property type="evidence" value="ECO:0007669"/>
    <property type="project" value="TreeGrafter"/>
</dbReference>
<organism evidence="12 13">
    <name type="scientific">Candidatus Akkermansia intestinigallinarum</name>
    <dbReference type="NCBI Taxonomy" id="2838431"/>
    <lineage>
        <taxon>Bacteria</taxon>
        <taxon>Pseudomonadati</taxon>
        <taxon>Verrucomicrobiota</taxon>
        <taxon>Verrucomicrobiia</taxon>
        <taxon>Verrucomicrobiales</taxon>
        <taxon>Akkermansiaceae</taxon>
        <taxon>Akkermansia</taxon>
    </lineage>
</organism>
<evidence type="ECO:0000259" key="11">
    <source>
        <dbReference type="Pfam" id="PF04452"/>
    </source>
</evidence>
<dbReference type="InterPro" id="IPR046886">
    <property type="entry name" value="RsmE_MTase_dom"/>
</dbReference>
<comment type="catalytic activity">
    <reaction evidence="10">
        <text>uridine(1498) in 16S rRNA + S-adenosyl-L-methionine = N(3)-methyluridine(1498) in 16S rRNA + S-adenosyl-L-homocysteine + H(+)</text>
        <dbReference type="Rhea" id="RHEA:42920"/>
        <dbReference type="Rhea" id="RHEA-COMP:10283"/>
        <dbReference type="Rhea" id="RHEA-COMP:10284"/>
        <dbReference type="ChEBI" id="CHEBI:15378"/>
        <dbReference type="ChEBI" id="CHEBI:57856"/>
        <dbReference type="ChEBI" id="CHEBI:59789"/>
        <dbReference type="ChEBI" id="CHEBI:65315"/>
        <dbReference type="ChEBI" id="CHEBI:74502"/>
        <dbReference type="EC" id="2.1.1.193"/>
    </reaction>
</comment>
<evidence type="ECO:0000256" key="6">
    <source>
        <dbReference type="ARBA" id="ARBA00022603"/>
    </source>
</evidence>
<evidence type="ECO:0000313" key="13">
    <source>
        <dbReference type="Proteomes" id="UP000823964"/>
    </source>
</evidence>
<reference evidence="12" key="1">
    <citation type="journal article" date="2021" name="PeerJ">
        <title>Extensive microbial diversity within the chicken gut microbiome revealed by metagenomics and culture.</title>
        <authorList>
            <person name="Gilroy R."/>
            <person name="Ravi A."/>
            <person name="Getino M."/>
            <person name="Pursley I."/>
            <person name="Horton D.L."/>
            <person name="Alikhan N.F."/>
            <person name="Baker D."/>
            <person name="Gharbi K."/>
            <person name="Hall N."/>
            <person name="Watson M."/>
            <person name="Adriaenssens E.M."/>
            <person name="Foster-Nyarko E."/>
            <person name="Jarju S."/>
            <person name="Secka A."/>
            <person name="Antonio M."/>
            <person name="Oren A."/>
            <person name="Chaudhuri R.R."/>
            <person name="La Ragione R."/>
            <person name="Hildebrand F."/>
            <person name="Pallen M.J."/>
        </authorList>
    </citation>
    <scope>NUCLEOTIDE SEQUENCE</scope>
    <source>
        <strain evidence="12">14975</strain>
    </source>
</reference>
<feature type="domain" description="Ribosomal RNA small subunit methyltransferase E methyltransferase" evidence="11">
    <location>
        <begin position="7"/>
        <end position="173"/>
    </location>
</feature>
<dbReference type="AlphaFoldDB" id="A0A9D1VCU3"/>
<keyword evidence="7" id="KW-0808">Transferase</keyword>
<comment type="subcellular location">
    <subcellularLocation>
        <location evidence="1">Cytoplasm</location>
    </subcellularLocation>
</comment>
<dbReference type="InterPro" id="IPR029028">
    <property type="entry name" value="Alpha/beta_knot_MTases"/>
</dbReference>
<evidence type="ECO:0000256" key="10">
    <source>
        <dbReference type="ARBA" id="ARBA00047944"/>
    </source>
</evidence>
<dbReference type="CDD" id="cd18084">
    <property type="entry name" value="RsmE-like"/>
    <property type="match status" value="1"/>
</dbReference>
<protein>
    <recommendedName>
        <fullName evidence="3">16S rRNA (uracil(1498)-N(3))-methyltransferase</fullName>
        <ecNumber evidence="3">2.1.1.193</ecNumber>
    </recommendedName>
</protein>
<comment type="function">
    <text evidence="9">Specifically methylates the N3 position of the uracil ring of uridine 1498 (m3U1498) in 16S rRNA. Acts on the fully assembled 30S ribosomal subunit.</text>
</comment>
<dbReference type="Proteomes" id="UP000823964">
    <property type="component" value="Unassembled WGS sequence"/>
</dbReference>
<evidence type="ECO:0000256" key="4">
    <source>
        <dbReference type="ARBA" id="ARBA00022490"/>
    </source>
</evidence>
<evidence type="ECO:0000256" key="5">
    <source>
        <dbReference type="ARBA" id="ARBA00022552"/>
    </source>
</evidence>
<dbReference type="InterPro" id="IPR006700">
    <property type="entry name" value="RsmE"/>
</dbReference>